<name>A0ABX0V043_9HYPH</name>
<proteinExistence type="inferred from homology"/>
<dbReference type="Gene3D" id="3.30.9.10">
    <property type="entry name" value="D-Amino Acid Oxidase, subunit A, domain 2"/>
    <property type="match status" value="2"/>
</dbReference>
<keyword evidence="5" id="KW-1185">Reference proteome</keyword>
<protein>
    <submittedName>
        <fullName evidence="4">Glycine/D-amino acid oxidase-like deaminating enzyme</fullName>
    </submittedName>
</protein>
<dbReference type="Proteomes" id="UP001429580">
    <property type="component" value="Unassembled WGS sequence"/>
</dbReference>
<comment type="caution">
    <text evidence="4">The sequence shown here is derived from an EMBL/GenBank/DDBJ whole genome shotgun (WGS) entry which is preliminary data.</text>
</comment>
<dbReference type="PANTHER" id="PTHR13847:SF280">
    <property type="entry name" value="D-AMINO ACID DEHYDROGENASE"/>
    <property type="match status" value="1"/>
</dbReference>
<sequence length="441" mass="47184">MLSVPLIGVDTPNRLPETADVVVIGGGIIGVCTAYHLARRGISVCVLEKGLVGAEQSSRNWGWCRQQNRDARELPMAVRSLALWDALAEDIGESVGFRRCGLLYLSNDEEELDRWARWRDFAVTRDVETFMLDSAAATARGSATGRTWKGGVFSPHDGIADTARAAPVIARGVMKLGGHVVQGCAARGLERTAGRVSGVITEKGVIRTSTVVLAGGAWASSFCLQHGIDMPQATVRVPIVRLEPGGGALPPAMHTSMISLTERGDGGRTLAISGYAAVDPTPQALHYARHFIPMFVKNRRVLSLGSLQGWRAGHESRRLWRMDAPTPMEHTRILDPKPDGRAVATILERARRLLPPLADVPVGSTWAGYVDSTPDGIPVMSAVDALPGFYVAAGFSGHGFGLGTGAGAFMAELVTGSRTSEDPMQFRLDRFAAGRARPGDF</sequence>
<dbReference type="InterPro" id="IPR036188">
    <property type="entry name" value="FAD/NAD-bd_sf"/>
</dbReference>
<evidence type="ECO:0000313" key="4">
    <source>
        <dbReference type="EMBL" id="NIJ57988.1"/>
    </source>
</evidence>
<dbReference type="Gene3D" id="3.50.50.60">
    <property type="entry name" value="FAD/NAD(P)-binding domain"/>
    <property type="match status" value="2"/>
</dbReference>
<dbReference type="PANTHER" id="PTHR13847">
    <property type="entry name" value="SARCOSINE DEHYDROGENASE-RELATED"/>
    <property type="match status" value="1"/>
</dbReference>
<dbReference type="EMBL" id="JAASQI010000003">
    <property type="protein sequence ID" value="NIJ57988.1"/>
    <property type="molecule type" value="Genomic_DNA"/>
</dbReference>
<gene>
    <name evidence="4" type="ORF">FHS82_001824</name>
</gene>
<evidence type="ECO:0000313" key="5">
    <source>
        <dbReference type="Proteomes" id="UP001429580"/>
    </source>
</evidence>
<comment type="similarity">
    <text evidence="1">Belongs to the DadA oxidoreductase family.</text>
</comment>
<organism evidence="4 5">
    <name type="scientific">Pseudochelatococcus lubricantis</name>
    <dbReference type="NCBI Taxonomy" id="1538102"/>
    <lineage>
        <taxon>Bacteria</taxon>
        <taxon>Pseudomonadati</taxon>
        <taxon>Pseudomonadota</taxon>
        <taxon>Alphaproteobacteria</taxon>
        <taxon>Hyphomicrobiales</taxon>
        <taxon>Chelatococcaceae</taxon>
        <taxon>Pseudochelatococcus</taxon>
    </lineage>
</organism>
<reference evidence="4 5" key="1">
    <citation type="submission" date="2020-03" db="EMBL/GenBank/DDBJ databases">
        <title>Genomic Encyclopedia of Type Strains, Phase IV (KMG-IV): sequencing the most valuable type-strain genomes for metagenomic binning, comparative biology and taxonomic classification.</title>
        <authorList>
            <person name="Goeker M."/>
        </authorList>
    </citation>
    <scope>NUCLEOTIDE SEQUENCE [LARGE SCALE GENOMIC DNA]</scope>
    <source>
        <strain evidence="4 5">DSM 103870</strain>
    </source>
</reference>
<dbReference type="Pfam" id="PF01266">
    <property type="entry name" value="DAO"/>
    <property type="match status" value="1"/>
</dbReference>
<evidence type="ECO:0000259" key="3">
    <source>
        <dbReference type="Pfam" id="PF01266"/>
    </source>
</evidence>
<feature type="domain" description="FAD dependent oxidoreductase" evidence="3">
    <location>
        <begin position="20"/>
        <end position="413"/>
    </location>
</feature>
<keyword evidence="2" id="KW-0560">Oxidoreductase</keyword>
<dbReference type="InterPro" id="IPR006076">
    <property type="entry name" value="FAD-dep_OxRdtase"/>
</dbReference>
<evidence type="ECO:0000256" key="2">
    <source>
        <dbReference type="ARBA" id="ARBA00023002"/>
    </source>
</evidence>
<evidence type="ECO:0000256" key="1">
    <source>
        <dbReference type="ARBA" id="ARBA00009410"/>
    </source>
</evidence>
<dbReference type="SUPFAM" id="SSF51905">
    <property type="entry name" value="FAD/NAD(P)-binding domain"/>
    <property type="match status" value="1"/>
</dbReference>
<accession>A0ABX0V043</accession>